<dbReference type="EMBL" id="JACJQB010000008">
    <property type="protein sequence ID" value="MBD2187820.1"/>
    <property type="molecule type" value="Genomic_DNA"/>
</dbReference>
<evidence type="ECO:0000313" key="1">
    <source>
        <dbReference type="EMBL" id="MBD2187820.1"/>
    </source>
</evidence>
<gene>
    <name evidence="1" type="ORF">H6F41_06650</name>
</gene>
<sequence>MAVPETSPTNDRKQDWSWKFWQVVPLYPYGQRRTLRKEIVKDSVWTFDQIQGIFYVVVPIRMTVVKLAQGGLLVYAPVAPTPECIRLVNELVAEHGEVKYIILPTVSGIEHKVFVGPFARKFPKAQVYVSPHQWSFPFNLPLSWLGLPWGRTHILPPDVKQTPFADQFDYAILGSIELGLGKFAEVAWLDKRSQSLLVTDTIVAIPEHPPEILQIDPYPLLFHARDSAAEPIADTPVNRVRGWQRTALFLFYFRPQVLETVPFGQALRDLANAPERSKKAFFGLFPFKWRYDWYQSFEKLRGNGRIFVAPILQTLILNRDPQAAIAWANQVASWQFVRIIPCHFDNAIATTPTEFRQAFSFLEKDSQFKCPTALPEEDFTVLKEINNLLQGNRIIKQAKDKV</sequence>
<accession>A0ABR7ZWD1</accession>
<reference evidence="1 2" key="1">
    <citation type="journal article" date="2020" name="ISME J.">
        <title>Comparative genomics reveals insights into cyanobacterial evolution and habitat adaptation.</title>
        <authorList>
            <person name="Chen M.Y."/>
            <person name="Teng W.K."/>
            <person name="Zhao L."/>
            <person name="Hu C.X."/>
            <person name="Zhou Y.K."/>
            <person name="Han B.P."/>
            <person name="Song L.R."/>
            <person name="Shu W.S."/>
        </authorList>
    </citation>
    <scope>NUCLEOTIDE SEQUENCE [LARGE SCALE GENOMIC DNA]</scope>
    <source>
        <strain evidence="1 2">FACHB-723</strain>
    </source>
</reference>
<dbReference type="PANTHER" id="PTHR33835">
    <property type="entry name" value="YALI0C07656P"/>
    <property type="match status" value="1"/>
</dbReference>
<dbReference type="InterPro" id="IPR025638">
    <property type="entry name" value="DUF4336"/>
</dbReference>
<dbReference type="Proteomes" id="UP000642094">
    <property type="component" value="Unassembled WGS sequence"/>
</dbReference>
<comment type="caution">
    <text evidence="1">The sequence shown here is derived from an EMBL/GenBank/DDBJ whole genome shotgun (WGS) entry which is preliminary data.</text>
</comment>
<evidence type="ECO:0000313" key="2">
    <source>
        <dbReference type="Proteomes" id="UP000642094"/>
    </source>
</evidence>
<dbReference type="Pfam" id="PF14234">
    <property type="entry name" value="DUF4336"/>
    <property type="match status" value="1"/>
</dbReference>
<keyword evidence="2" id="KW-1185">Reference proteome</keyword>
<organism evidence="1 2">
    <name type="scientific">Pseudanabaena mucicola FACHB-723</name>
    <dbReference type="NCBI Taxonomy" id="2692860"/>
    <lineage>
        <taxon>Bacteria</taxon>
        <taxon>Bacillati</taxon>
        <taxon>Cyanobacteriota</taxon>
        <taxon>Cyanophyceae</taxon>
        <taxon>Pseudanabaenales</taxon>
        <taxon>Pseudanabaenaceae</taxon>
        <taxon>Pseudanabaena</taxon>
    </lineage>
</organism>
<dbReference type="PANTHER" id="PTHR33835:SF2">
    <property type="entry name" value="LYSINE-TRNA LIGASE"/>
    <property type="match status" value="1"/>
</dbReference>
<name>A0ABR7ZWD1_9CYAN</name>
<proteinExistence type="predicted"/>
<dbReference type="RefSeq" id="WP_190402685.1">
    <property type="nucleotide sequence ID" value="NZ_JACJQB010000008.1"/>
</dbReference>
<protein>
    <submittedName>
        <fullName evidence="1">DUF4336 domain-containing protein</fullName>
    </submittedName>
</protein>